<name>A0A3N4KYC1_9PEZI</name>
<dbReference type="EMBL" id="ML119118">
    <property type="protein sequence ID" value="RPB14419.1"/>
    <property type="molecule type" value="Genomic_DNA"/>
</dbReference>
<evidence type="ECO:0000313" key="4">
    <source>
        <dbReference type="Proteomes" id="UP000277580"/>
    </source>
</evidence>
<dbReference type="STRING" id="1392247.A0A3N4KYC1"/>
<organism evidence="3 4">
    <name type="scientific">Morchella conica CCBAS932</name>
    <dbReference type="NCBI Taxonomy" id="1392247"/>
    <lineage>
        <taxon>Eukaryota</taxon>
        <taxon>Fungi</taxon>
        <taxon>Dikarya</taxon>
        <taxon>Ascomycota</taxon>
        <taxon>Pezizomycotina</taxon>
        <taxon>Pezizomycetes</taxon>
        <taxon>Pezizales</taxon>
        <taxon>Morchellaceae</taxon>
        <taxon>Morchella</taxon>
    </lineage>
</organism>
<protein>
    <submittedName>
        <fullName evidence="3">UMP1-domain-containing protein</fullName>
    </submittedName>
</protein>
<dbReference type="GO" id="GO:0043248">
    <property type="term" value="P:proteasome assembly"/>
    <property type="evidence" value="ECO:0007669"/>
    <property type="project" value="InterPro"/>
</dbReference>
<proteinExistence type="inferred from homology"/>
<dbReference type="Proteomes" id="UP000277580">
    <property type="component" value="Unassembled WGS sequence"/>
</dbReference>
<feature type="non-terminal residue" evidence="3">
    <location>
        <position position="1"/>
    </location>
</feature>
<evidence type="ECO:0000256" key="2">
    <source>
        <dbReference type="ARBA" id="ARBA00043974"/>
    </source>
</evidence>
<dbReference type="Pfam" id="PF05348">
    <property type="entry name" value="UMP1"/>
    <property type="match status" value="1"/>
</dbReference>
<dbReference type="InParanoid" id="A0A3N4KYC1"/>
<dbReference type="OrthoDB" id="15001at2759"/>
<dbReference type="GO" id="GO:0005737">
    <property type="term" value="C:cytoplasm"/>
    <property type="evidence" value="ECO:0007669"/>
    <property type="project" value="TreeGrafter"/>
</dbReference>
<keyword evidence="4" id="KW-1185">Reference proteome</keyword>
<gene>
    <name evidence="3" type="ORF">P167DRAFT_534240</name>
</gene>
<dbReference type="FunCoup" id="A0A3N4KYC1">
    <property type="interactions" value="407"/>
</dbReference>
<sequence length="163" mass="18321">SPQLQHHPSISKFCTTNSNKMSLRIIPAPKHAVQISTTNGAPSVRSIPDPMRNGLQSVSAEVNGKHPLEARLKNWDETQQALKMESLMRVYGAQEPIRRGMEMKISGSDWRPAQLGGPSNFHLDILKGKDTTIEWEDVYKGTDNTEELPGFHAEMESKLKMNW</sequence>
<dbReference type="PANTHER" id="PTHR12828">
    <property type="entry name" value="PROTEASOME MATURATION PROTEIN UMP1"/>
    <property type="match status" value="1"/>
</dbReference>
<evidence type="ECO:0000313" key="3">
    <source>
        <dbReference type="EMBL" id="RPB14419.1"/>
    </source>
</evidence>
<keyword evidence="1" id="KW-0143">Chaperone</keyword>
<dbReference type="GO" id="GO:0005634">
    <property type="term" value="C:nucleus"/>
    <property type="evidence" value="ECO:0007669"/>
    <property type="project" value="TreeGrafter"/>
</dbReference>
<dbReference type="PANTHER" id="PTHR12828:SF3">
    <property type="entry name" value="PROTEASOME MATURATION PROTEIN"/>
    <property type="match status" value="1"/>
</dbReference>
<dbReference type="InterPro" id="IPR008012">
    <property type="entry name" value="Ump1"/>
</dbReference>
<accession>A0A3N4KYC1</accession>
<dbReference type="AlphaFoldDB" id="A0A3N4KYC1"/>
<evidence type="ECO:0000256" key="1">
    <source>
        <dbReference type="ARBA" id="ARBA00023186"/>
    </source>
</evidence>
<comment type="similarity">
    <text evidence="2">Belongs to the POMP/UMP1 family.</text>
</comment>
<reference evidence="3 4" key="1">
    <citation type="journal article" date="2018" name="Nat. Ecol. Evol.">
        <title>Pezizomycetes genomes reveal the molecular basis of ectomycorrhizal truffle lifestyle.</title>
        <authorList>
            <person name="Murat C."/>
            <person name="Payen T."/>
            <person name="Noel B."/>
            <person name="Kuo A."/>
            <person name="Morin E."/>
            <person name="Chen J."/>
            <person name="Kohler A."/>
            <person name="Krizsan K."/>
            <person name="Balestrini R."/>
            <person name="Da Silva C."/>
            <person name="Montanini B."/>
            <person name="Hainaut M."/>
            <person name="Levati E."/>
            <person name="Barry K.W."/>
            <person name="Belfiori B."/>
            <person name="Cichocki N."/>
            <person name="Clum A."/>
            <person name="Dockter R.B."/>
            <person name="Fauchery L."/>
            <person name="Guy J."/>
            <person name="Iotti M."/>
            <person name="Le Tacon F."/>
            <person name="Lindquist E.A."/>
            <person name="Lipzen A."/>
            <person name="Malagnac F."/>
            <person name="Mello A."/>
            <person name="Molinier V."/>
            <person name="Miyauchi S."/>
            <person name="Poulain J."/>
            <person name="Riccioni C."/>
            <person name="Rubini A."/>
            <person name="Sitrit Y."/>
            <person name="Splivallo R."/>
            <person name="Traeger S."/>
            <person name="Wang M."/>
            <person name="Zifcakova L."/>
            <person name="Wipf D."/>
            <person name="Zambonelli A."/>
            <person name="Paolocci F."/>
            <person name="Nowrousian M."/>
            <person name="Ottonello S."/>
            <person name="Baldrian P."/>
            <person name="Spatafora J.W."/>
            <person name="Henrissat B."/>
            <person name="Nagy L.G."/>
            <person name="Aury J.M."/>
            <person name="Wincker P."/>
            <person name="Grigoriev I.V."/>
            <person name="Bonfante P."/>
            <person name="Martin F.M."/>
        </authorList>
    </citation>
    <scope>NUCLEOTIDE SEQUENCE [LARGE SCALE GENOMIC DNA]</scope>
    <source>
        <strain evidence="3 4">CCBAS932</strain>
    </source>
</reference>